<reference evidence="2" key="1">
    <citation type="submission" date="2016-10" db="EMBL/GenBank/DDBJ databases">
        <authorList>
            <person name="Varghese N."/>
            <person name="Submissions S."/>
        </authorList>
    </citation>
    <scope>NUCLEOTIDE SEQUENCE [LARGE SCALE GENOMIC DNA]</scope>
    <source>
        <strain evidence="2">DSM 15719</strain>
    </source>
</reference>
<sequence>MIKGTVLETIEDCVYLNADNVVSKATIEVVEDGGKVGLSVSGAGYLVDLSLIKNLTAKIPGGANNTNLGKTLFEDAYKIKPTSGTPKTLLDDILAKGDNAIDGVASGSKTEALVDDIFQSQGYTKVDGKYFGDAGSNGFDNVFIKGTIDNPSEIIIIECKQMKQAGNVVLNSPASTGLPAQMSDDWIKYIAREKLKNLGVDKTKLANTILSNQSSFIQKYVVAVDKTAGEVNFLKLGNY</sequence>
<evidence type="ECO:0000313" key="1">
    <source>
        <dbReference type="EMBL" id="SER78590.1"/>
    </source>
</evidence>
<dbReference type="CDD" id="cd20731">
    <property type="entry name" value="PoNe_FilH_TF-like"/>
    <property type="match status" value="1"/>
</dbReference>
<dbReference type="OrthoDB" id="1454774at2"/>
<protein>
    <submittedName>
        <fullName evidence="1">Uncharacterized protein</fullName>
    </submittedName>
</protein>
<evidence type="ECO:0000313" key="2">
    <source>
        <dbReference type="Proteomes" id="UP000183658"/>
    </source>
</evidence>
<accession>A0A1H9S0N5</accession>
<proteinExistence type="predicted"/>
<gene>
    <name evidence="1" type="ORF">SAMN05444355_1353</name>
</gene>
<organism evidence="1 2">
    <name type="scientific">Flavobacterium frigoris</name>
    <dbReference type="NCBI Taxonomy" id="229204"/>
    <lineage>
        <taxon>Bacteria</taxon>
        <taxon>Pseudomonadati</taxon>
        <taxon>Bacteroidota</taxon>
        <taxon>Flavobacteriia</taxon>
        <taxon>Flavobacteriales</taxon>
        <taxon>Flavobacteriaceae</taxon>
        <taxon>Flavobacterium</taxon>
    </lineage>
</organism>
<keyword evidence="2" id="KW-1185">Reference proteome</keyword>
<dbReference type="AlphaFoldDB" id="A0A1H9S0N5"/>
<name>A0A1H9S0N5_FLAFI</name>
<dbReference type="Proteomes" id="UP000183658">
    <property type="component" value="Unassembled WGS sequence"/>
</dbReference>
<dbReference type="EMBL" id="FOFZ01000035">
    <property type="protein sequence ID" value="SER78590.1"/>
    <property type="molecule type" value="Genomic_DNA"/>
</dbReference>